<gene>
    <name evidence="1" type="ORF">BEL07_18985</name>
</gene>
<organism evidence="1 2">
    <name type="scientific">Mycolicibacterium grossiae</name>
    <dbReference type="NCBI Taxonomy" id="1552759"/>
    <lineage>
        <taxon>Bacteria</taxon>
        <taxon>Bacillati</taxon>
        <taxon>Actinomycetota</taxon>
        <taxon>Actinomycetes</taxon>
        <taxon>Mycobacteriales</taxon>
        <taxon>Mycobacteriaceae</taxon>
        <taxon>Mycolicibacterium</taxon>
    </lineage>
</organism>
<name>A0A1E8Q0S4_9MYCO</name>
<evidence type="ECO:0000313" key="2">
    <source>
        <dbReference type="Proteomes" id="UP000178953"/>
    </source>
</evidence>
<sequence length="301" mass="32410">MLTGCTGAPGRESQAIDIEQRIAAMPGVSDVDLVYDNGILEGTRFELRVSLEQASIEQIGAVAAEIDATRGDDFADYDQRIELDVADRVSVNASTALPDGTAAVATLLRELDSRVTAQSINWRATSEGATRIEIRDASATATIVDTVLQVFANRPLDQIEVNPAPGPGEEAAWWIRTRLSTEDKRAVDAQLAAAAPATARLIVIREGRIVQMNVDVPSPETAYADIVGVIHALGAGRQRPLQLLWSWADDPARYGDLRWSGSVDIGDCDDPTANTGSADDLLPAARQLQERIRDHYGPCPK</sequence>
<dbReference type="Proteomes" id="UP000178953">
    <property type="component" value="Unassembled WGS sequence"/>
</dbReference>
<keyword evidence="2" id="KW-1185">Reference proteome</keyword>
<dbReference type="AlphaFoldDB" id="A0A1E8Q0S4"/>
<dbReference type="RefSeq" id="WP_070354620.1">
    <property type="nucleotide sequence ID" value="NZ_MCHX01000046.1"/>
</dbReference>
<reference evidence="1 2" key="1">
    <citation type="submission" date="2016-09" db="EMBL/GenBank/DDBJ databases">
        <title>genome sequence of Mycobacterium sp. 739 SCH.</title>
        <authorList>
            <person name="Greninger A.L."/>
            <person name="Qin X."/>
            <person name="Jerome K."/>
            <person name="Vora S."/>
            <person name="Quinn K."/>
        </authorList>
    </citation>
    <scope>NUCLEOTIDE SEQUENCE [LARGE SCALE GENOMIC DNA]</scope>
    <source>
        <strain evidence="1 2">SCH</strain>
    </source>
</reference>
<comment type="caution">
    <text evidence="1">The sequence shown here is derived from an EMBL/GenBank/DDBJ whole genome shotgun (WGS) entry which is preliminary data.</text>
</comment>
<accession>A0A1E8Q0S4</accession>
<evidence type="ECO:0000313" key="1">
    <source>
        <dbReference type="EMBL" id="OFJ52165.1"/>
    </source>
</evidence>
<dbReference type="EMBL" id="MCHX01000046">
    <property type="protein sequence ID" value="OFJ52165.1"/>
    <property type="molecule type" value="Genomic_DNA"/>
</dbReference>
<proteinExistence type="predicted"/>
<protein>
    <submittedName>
        <fullName evidence="1">Uncharacterized protein</fullName>
    </submittedName>
</protein>